<evidence type="ECO:0000313" key="2">
    <source>
        <dbReference type="Proteomes" id="UP001165064"/>
    </source>
</evidence>
<dbReference type="EMBL" id="BSXS01010400">
    <property type="protein sequence ID" value="GME98157.1"/>
    <property type="molecule type" value="Genomic_DNA"/>
</dbReference>
<proteinExistence type="predicted"/>
<dbReference type="Proteomes" id="UP001165064">
    <property type="component" value="Unassembled WGS sequence"/>
</dbReference>
<gene>
    <name evidence="1" type="ORF">Amon02_001041600</name>
</gene>
<sequence length="152" mass="16193">MGAGNVNTTASNVFPPIPPARPYRNTNSPTGFRIPPPTIAHSTDQRVNFKPIHWARDVKTTTSDRSFQVKTPNDKSQLTPFPKHQSPKLPLGAIYSSSLAISAGSNSTSDTKMGHMVQSAGSESTSSGGASSGKRHHSRSAVPLRSLLNDTN</sequence>
<protein>
    <submittedName>
        <fullName evidence="1">Unnamed protein product</fullName>
    </submittedName>
</protein>
<accession>A0ACB5TZK0</accession>
<keyword evidence="2" id="KW-1185">Reference proteome</keyword>
<reference evidence="1" key="1">
    <citation type="submission" date="2023-04" db="EMBL/GenBank/DDBJ databases">
        <title>Ambrosiozyma monospora NBRC 10751.</title>
        <authorList>
            <person name="Ichikawa N."/>
            <person name="Sato H."/>
            <person name="Tonouchi N."/>
        </authorList>
    </citation>
    <scope>NUCLEOTIDE SEQUENCE</scope>
    <source>
        <strain evidence="1">NBRC 10751</strain>
    </source>
</reference>
<evidence type="ECO:0000313" key="1">
    <source>
        <dbReference type="EMBL" id="GME98157.1"/>
    </source>
</evidence>
<organism evidence="1 2">
    <name type="scientific">Ambrosiozyma monospora</name>
    <name type="common">Yeast</name>
    <name type="synonym">Endomycopsis monosporus</name>
    <dbReference type="NCBI Taxonomy" id="43982"/>
    <lineage>
        <taxon>Eukaryota</taxon>
        <taxon>Fungi</taxon>
        <taxon>Dikarya</taxon>
        <taxon>Ascomycota</taxon>
        <taxon>Saccharomycotina</taxon>
        <taxon>Pichiomycetes</taxon>
        <taxon>Pichiales</taxon>
        <taxon>Pichiaceae</taxon>
        <taxon>Ambrosiozyma</taxon>
    </lineage>
</organism>
<name>A0ACB5TZK0_AMBMO</name>
<comment type="caution">
    <text evidence="1">The sequence shown here is derived from an EMBL/GenBank/DDBJ whole genome shotgun (WGS) entry which is preliminary data.</text>
</comment>